<keyword evidence="3" id="KW-1185">Reference proteome</keyword>
<evidence type="ECO:0000256" key="1">
    <source>
        <dbReference type="SAM" id="MobiDB-lite"/>
    </source>
</evidence>
<evidence type="ECO:0000313" key="2">
    <source>
        <dbReference type="EMBL" id="GGY99406.1"/>
    </source>
</evidence>
<accession>A0A918PCK2</accession>
<dbReference type="AlphaFoldDB" id="A0A918PCK2"/>
<reference evidence="2" key="1">
    <citation type="journal article" date="2014" name="Int. J. Syst. Evol. Microbiol.">
        <title>Complete genome sequence of Corynebacterium casei LMG S-19264T (=DSM 44701T), isolated from a smear-ripened cheese.</title>
        <authorList>
            <consortium name="US DOE Joint Genome Institute (JGI-PGF)"/>
            <person name="Walter F."/>
            <person name="Albersmeier A."/>
            <person name="Kalinowski J."/>
            <person name="Ruckert C."/>
        </authorList>
    </citation>
    <scope>NUCLEOTIDE SEQUENCE</scope>
    <source>
        <strain evidence="2">JCM 4815</strain>
    </source>
</reference>
<feature type="compositionally biased region" description="Low complexity" evidence="1">
    <location>
        <begin position="147"/>
        <end position="163"/>
    </location>
</feature>
<feature type="compositionally biased region" description="Basic and acidic residues" evidence="1">
    <location>
        <begin position="94"/>
        <end position="109"/>
    </location>
</feature>
<feature type="compositionally biased region" description="Low complexity" evidence="1">
    <location>
        <begin position="170"/>
        <end position="210"/>
    </location>
</feature>
<dbReference type="EMBL" id="BMVW01000002">
    <property type="protein sequence ID" value="GGY99406.1"/>
    <property type="molecule type" value="Genomic_DNA"/>
</dbReference>
<reference evidence="2" key="2">
    <citation type="submission" date="2020-09" db="EMBL/GenBank/DDBJ databases">
        <authorList>
            <person name="Sun Q."/>
            <person name="Ohkuma M."/>
        </authorList>
    </citation>
    <scope>NUCLEOTIDE SEQUENCE</scope>
    <source>
        <strain evidence="2">JCM 4815</strain>
    </source>
</reference>
<evidence type="ECO:0000313" key="3">
    <source>
        <dbReference type="Proteomes" id="UP000622166"/>
    </source>
</evidence>
<gene>
    <name evidence="2" type="ORF">GCM10010365_17610</name>
</gene>
<feature type="compositionally biased region" description="Low complexity" evidence="1">
    <location>
        <begin position="130"/>
        <end position="140"/>
    </location>
</feature>
<sequence>MLRKVPGAGLVGRAADGALDRIGVVSPRGRRLAVYAGAGVLGVAGLVEWPVALTGAAVAWLTQSRSGGRREQDGGDNTGKAVGDAAPLGELEAPDEKASDGKASGEAKKTAARKKPGKAKTSAAEKAPVAAKTSAATRTKAGGGTTGKKTAGGTAKKNATGGTARKKTSGGRATSAGKAASAGRKASGGTKAAAASTSRARSTARLGADN</sequence>
<protein>
    <submittedName>
        <fullName evidence="2">Uncharacterized protein</fullName>
    </submittedName>
</protein>
<feature type="region of interest" description="Disordered" evidence="1">
    <location>
        <begin position="64"/>
        <end position="210"/>
    </location>
</feature>
<organism evidence="2 3">
    <name type="scientific">Streptomyces poonensis</name>
    <dbReference type="NCBI Taxonomy" id="68255"/>
    <lineage>
        <taxon>Bacteria</taxon>
        <taxon>Bacillati</taxon>
        <taxon>Actinomycetota</taxon>
        <taxon>Actinomycetes</taxon>
        <taxon>Kitasatosporales</taxon>
        <taxon>Streptomycetaceae</taxon>
        <taxon>Streptomyces</taxon>
    </lineage>
</organism>
<name>A0A918PCK2_9ACTN</name>
<dbReference type="Proteomes" id="UP000622166">
    <property type="component" value="Unassembled WGS sequence"/>
</dbReference>
<comment type="caution">
    <text evidence="2">The sequence shown here is derived from an EMBL/GenBank/DDBJ whole genome shotgun (WGS) entry which is preliminary data.</text>
</comment>
<proteinExistence type="predicted"/>